<organism evidence="2 3">
    <name type="scientific">Lentzea fradiae</name>
    <dbReference type="NCBI Taxonomy" id="200378"/>
    <lineage>
        <taxon>Bacteria</taxon>
        <taxon>Bacillati</taxon>
        <taxon>Actinomycetota</taxon>
        <taxon>Actinomycetes</taxon>
        <taxon>Pseudonocardiales</taxon>
        <taxon>Pseudonocardiaceae</taxon>
        <taxon>Lentzea</taxon>
    </lineage>
</organism>
<dbReference type="PROSITE" id="PS51819">
    <property type="entry name" value="VOC"/>
    <property type="match status" value="1"/>
</dbReference>
<dbReference type="RefSeq" id="WP_090052779.1">
    <property type="nucleotide sequence ID" value="NZ_FNCC01000010.1"/>
</dbReference>
<keyword evidence="3" id="KW-1185">Reference proteome</keyword>
<dbReference type="AlphaFoldDB" id="A0A1G7WG06"/>
<evidence type="ECO:0000313" key="2">
    <source>
        <dbReference type="EMBL" id="SDG70872.1"/>
    </source>
</evidence>
<dbReference type="STRING" id="200378.SAMN05216553_110360"/>
<dbReference type="EMBL" id="FNCC01000010">
    <property type="protein sequence ID" value="SDG70872.1"/>
    <property type="molecule type" value="Genomic_DNA"/>
</dbReference>
<dbReference type="OrthoDB" id="9798201at2"/>
<name>A0A1G7WG06_9PSEU</name>
<dbReference type="InterPro" id="IPR029068">
    <property type="entry name" value="Glyas_Bleomycin-R_OHBP_Dase"/>
</dbReference>
<accession>A0A1G7WG06</accession>
<evidence type="ECO:0000313" key="3">
    <source>
        <dbReference type="Proteomes" id="UP000199623"/>
    </source>
</evidence>
<dbReference type="InterPro" id="IPR004360">
    <property type="entry name" value="Glyas_Fos-R_dOase_dom"/>
</dbReference>
<dbReference type="Gene3D" id="3.10.180.10">
    <property type="entry name" value="2,3-Dihydroxybiphenyl 1,2-Dioxygenase, domain 1"/>
    <property type="match status" value="1"/>
</dbReference>
<gene>
    <name evidence="2" type="ORF">SAMN05216553_110360</name>
</gene>
<feature type="domain" description="VOC" evidence="1">
    <location>
        <begin position="6"/>
        <end position="128"/>
    </location>
</feature>
<sequence>MGDGGQLTFVKVVVNDLDAQAEFYRSVVALAAVHRLSGGEGEGRYEQLVLAGSGAGPTVLLVRYLDRDVPPAGEVVLGFGVTDVDEVVRAAVAAGGSVRVEPRALPGTGMRVAVVTDPEGHALELVQGS</sequence>
<dbReference type="Proteomes" id="UP000199623">
    <property type="component" value="Unassembled WGS sequence"/>
</dbReference>
<evidence type="ECO:0000259" key="1">
    <source>
        <dbReference type="PROSITE" id="PS51819"/>
    </source>
</evidence>
<proteinExistence type="predicted"/>
<dbReference type="Pfam" id="PF00903">
    <property type="entry name" value="Glyoxalase"/>
    <property type="match status" value="1"/>
</dbReference>
<dbReference type="SUPFAM" id="SSF54593">
    <property type="entry name" value="Glyoxalase/Bleomycin resistance protein/Dihydroxybiphenyl dioxygenase"/>
    <property type="match status" value="1"/>
</dbReference>
<reference evidence="3" key="1">
    <citation type="submission" date="2016-10" db="EMBL/GenBank/DDBJ databases">
        <authorList>
            <person name="Varghese N."/>
            <person name="Submissions S."/>
        </authorList>
    </citation>
    <scope>NUCLEOTIDE SEQUENCE [LARGE SCALE GENOMIC DNA]</scope>
    <source>
        <strain evidence="3">CGMCC 4.3506</strain>
    </source>
</reference>
<dbReference type="InterPro" id="IPR037523">
    <property type="entry name" value="VOC_core"/>
</dbReference>
<protein>
    <recommendedName>
        <fullName evidence="1">VOC domain-containing protein</fullName>
    </recommendedName>
</protein>